<reference evidence="2 3" key="1">
    <citation type="submission" date="2015-07" db="EMBL/GenBank/DDBJ databases">
        <title>High-quality draft genome sequence of Oceanobacillus caeni HM6, a bacillus isolated from a human feces.</title>
        <authorList>
            <person name="Kumar J."/>
            <person name="Verma M.K."/>
            <person name="Pandey R."/>
            <person name="Bhambi M."/>
            <person name="Chauhan N."/>
        </authorList>
    </citation>
    <scope>NUCLEOTIDE SEQUENCE [LARGE SCALE GENOMIC DNA]</scope>
    <source>
        <strain evidence="2 3">HM6</strain>
    </source>
</reference>
<dbReference type="Proteomes" id="UP000037854">
    <property type="component" value="Unassembled WGS sequence"/>
</dbReference>
<keyword evidence="1" id="KW-1133">Transmembrane helix</keyword>
<proteinExistence type="predicted"/>
<name>A0ABR5MLZ9_9BACI</name>
<keyword evidence="3" id="KW-1185">Reference proteome</keyword>
<gene>
    <name evidence="2" type="ORF">AFL42_03365</name>
</gene>
<evidence type="ECO:0000256" key="1">
    <source>
        <dbReference type="SAM" id="Phobius"/>
    </source>
</evidence>
<evidence type="ECO:0008006" key="4">
    <source>
        <dbReference type="Google" id="ProtNLM"/>
    </source>
</evidence>
<dbReference type="EMBL" id="LGTK01000007">
    <property type="protein sequence ID" value="KPH77426.1"/>
    <property type="molecule type" value="Genomic_DNA"/>
</dbReference>
<feature type="transmembrane region" description="Helical" evidence="1">
    <location>
        <begin position="149"/>
        <end position="170"/>
    </location>
</feature>
<dbReference type="RefSeq" id="WP_060667851.1">
    <property type="nucleotide sequence ID" value="NZ_JAHHXM010000010.1"/>
</dbReference>
<organism evidence="2 3">
    <name type="scientific">Oceanobacillus caeni</name>
    <dbReference type="NCBI Taxonomy" id="405946"/>
    <lineage>
        <taxon>Bacteria</taxon>
        <taxon>Bacillati</taxon>
        <taxon>Bacillota</taxon>
        <taxon>Bacilli</taxon>
        <taxon>Bacillales</taxon>
        <taxon>Bacillaceae</taxon>
        <taxon>Oceanobacillus</taxon>
    </lineage>
</organism>
<accession>A0ABR5MLZ9</accession>
<feature type="transmembrane region" description="Helical" evidence="1">
    <location>
        <begin position="124"/>
        <end position="143"/>
    </location>
</feature>
<keyword evidence="1" id="KW-0812">Transmembrane</keyword>
<keyword evidence="1" id="KW-0472">Membrane</keyword>
<evidence type="ECO:0000313" key="3">
    <source>
        <dbReference type="Proteomes" id="UP000037854"/>
    </source>
</evidence>
<comment type="caution">
    <text evidence="2">The sequence shown here is derived from an EMBL/GenBank/DDBJ whole genome shotgun (WGS) entry which is preliminary data.</text>
</comment>
<sequence length="179" mass="20829">MSDNEKEKLIPFYRYQKRDTQGYTLFLDVHSQRVYKVIHKEGNGVAYWIAFALVLGIIRAIQDIHLPMSNPVNLIIVIVLGILSVLSGVFIYKNYYKDLKEIYPTKDMIEDYIYEAKGLLKKEVIVTIIVSIAVIIFLILFLVSYRLMWLLFSYPLLSGVVVAICGLPKARFELYKERR</sequence>
<evidence type="ECO:0000313" key="2">
    <source>
        <dbReference type="EMBL" id="KPH77426.1"/>
    </source>
</evidence>
<feature type="transmembrane region" description="Helical" evidence="1">
    <location>
        <begin position="45"/>
        <end position="62"/>
    </location>
</feature>
<protein>
    <recommendedName>
        <fullName evidence="4">DUF3278 domain-containing protein</fullName>
    </recommendedName>
</protein>
<feature type="transmembrane region" description="Helical" evidence="1">
    <location>
        <begin position="74"/>
        <end position="92"/>
    </location>
</feature>